<dbReference type="InterPro" id="IPR050307">
    <property type="entry name" value="Sterol_Desaturase_Related"/>
</dbReference>
<feature type="domain" description="Fatty acid hydroxylase" evidence="6">
    <location>
        <begin position="129"/>
        <end position="254"/>
    </location>
</feature>
<evidence type="ECO:0000259" key="6">
    <source>
        <dbReference type="Pfam" id="PF04116"/>
    </source>
</evidence>
<dbReference type="GO" id="GO:0016491">
    <property type="term" value="F:oxidoreductase activity"/>
    <property type="evidence" value="ECO:0007669"/>
    <property type="project" value="InterPro"/>
</dbReference>
<organism evidence="7 8">
    <name type="scientific">Geranomyces variabilis</name>
    <dbReference type="NCBI Taxonomy" id="109894"/>
    <lineage>
        <taxon>Eukaryota</taxon>
        <taxon>Fungi</taxon>
        <taxon>Fungi incertae sedis</taxon>
        <taxon>Chytridiomycota</taxon>
        <taxon>Chytridiomycota incertae sedis</taxon>
        <taxon>Chytridiomycetes</taxon>
        <taxon>Spizellomycetales</taxon>
        <taxon>Powellomycetaceae</taxon>
        <taxon>Geranomyces</taxon>
    </lineage>
</organism>
<keyword evidence="2 5" id="KW-0812">Transmembrane</keyword>
<evidence type="ECO:0000256" key="2">
    <source>
        <dbReference type="ARBA" id="ARBA00022692"/>
    </source>
</evidence>
<feature type="transmembrane region" description="Helical" evidence="5">
    <location>
        <begin position="84"/>
        <end position="103"/>
    </location>
</feature>
<evidence type="ECO:0000313" key="7">
    <source>
        <dbReference type="EMBL" id="KAJ3180036.1"/>
    </source>
</evidence>
<dbReference type="GO" id="GO:0005506">
    <property type="term" value="F:iron ion binding"/>
    <property type="evidence" value="ECO:0007669"/>
    <property type="project" value="InterPro"/>
</dbReference>
<reference evidence="7" key="1">
    <citation type="submission" date="2020-05" db="EMBL/GenBank/DDBJ databases">
        <title>Phylogenomic resolution of chytrid fungi.</title>
        <authorList>
            <person name="Stajich J.E."/>
            <person name="Amses K."/>
            <person name="Simmons R."/>
            <person name="Seto K."/>
            <person name="Myers J."/>
            <person name="Bonds A."/>
            <person name="Quandt C.A."/>
            <person name="Barry K."/>
            <person name="Liu P."/>
            <person name="Grigoriev I."/>
            <person name="Longcore J.E."/>
            <person name="James T.Y."/>
        </authorList>
    </citation>
    <scope>NUCLEOTIDE SEQUENCE</scope>
    <source>
        <strain evidence="7">JEL0379</strain>
    </source>
</reference>
<evidence type="ECO:0000313" key="8">
    <source>
        <dbReference type="Proteomes" id="UP001212152"/>
    </source>
</evidence>
<dbReference type="GO" id="GO:0008610">
    <property type="term" value="P:lipid biosynthetic process"/>
    <property type="evidence" value="ECO:0007669"/>
    <property type="project" value="InterPro"/>
</dbReference>
<feature type="transmembrane region" description="Helical" evidence="5">
    <location>
        <begin position="187"/>
        <end position="209"/>
    </location>
</feature>
<dbReference type="InterPro" id="IPR006694">
    <property type="entry name" value="Fatty_acid_hydroxylase"/>
</dbReference>
<sequence>MDILLNTADHYAMDSLYKHVPIALEPYFADRDHAVRQCFSLWLISLVGVNILYFLFSTLSYYTLFDHRVMQHPKYLRNQIWREIQLSVTSFPITAAVTVPWFFFEVRGHSKLYYDVDEYGWAYAVWSVLWFLAFTDFGIYWIHRAEHHPMLYGWLHKQHHAWKVSTPFASFAFHPLDGYAQSIPYHLFVYLFPMHVYAYLTAFVIVQMWTISIHDGAYFTQHPAINSSAHHTIHHLEFNYNYGQYTTLWDRIGGSYKRPTAQFEKEMFFDRPSVSNNLKTTANILHEKQFVPLGTNHSDSDGIRGRKGALAECD</sequence>
<evidence type="ECO:0000256" key="1">
    <source>
        <dbReference type="ARBA" id="ARBA00004370"/>
    </source>
</evidence>
<evidence type="ECO:0000256" key="3">
    <source>
        <dbReference type="ARBA" id="ARBA00022989"/>
    </source>
</evidence>
<keyword evidence="3 5" id="KW-1133">Transmembrane helix</keyword>
<comment type="subcellular location">
    <subcellularLocation>
        <location evidence="1">Membrane</location>
    </subcellularLocation>
</comment>
<dbReference type="AlphaFoldDB" id="A0AAD5TL96"/>
<protein>
    <submittedName>
        <fullName evidence="7">C-5 sterol desaturase</fullName>
    </submittedName>
</protein>
<gene>
    <name evidence="7" type="primary">ERG3</name>
    <name evidence="7" type="ORF">HDU87_002259</name>
</gene>
<dbReference type="GO" id="GO:0016020">
    <property type="term" value="C:membrane"/>
    <property type="evidence" value="ECO:0007669"/>
    <property type="project" value="UniProtKB-SubCell"/>
</dbReference>
<accession>A0AAD5TL96</accession>
<comment type="caution">
    <text evidence="7">The sequence shown here is derived from an EMBL/GenBank/DDBJ whole genome shotgun (WGS) entry which is preliminary data.</text>
</comment>
<feature type="transmembrane region" description="Helical" evidence="5">
    <location>
        <begin position="39"/>
        <end position="64"/>
    </location>
</feature>
<name>A0AAD5TL96_9FUNG</name>
<proteinExistence type="predicted"/>
<keyword evidence="8" id="KW-1185">Reference proteome</keyword>
<dbReference type="Pfam" id="PF04116">
    <property type="entry name" value="FA_hydroxylase"/>
    <property type="match status" value="1"/>
</dbReference>
<feature type="transmembrane region" description="Helical" evidence="5">
    <location>
        <begin position="123"/>
        <end position="142"/>
    </location>
</feature>
<evidence type="ECO:0000256" key="5">
    <source>
        <dbReference type="SAM" id="Phobius"/>
    </source>
</evidence>
<dbReference type="PANTHER" id="PTHR11863">
    <property type="entry name" value="STEROL DESATURASE"/>
    <property type="match status" value="1"/>
</dbReference>
<dbReference type="EMBL" id="JADGJQ010000018">
    <property type="protein sequence ID" value="KAJ3180036.1"/>
    <property type="molecule type" value="Genomic_DNA"/>
</dbReference>
<evidence type="ECO:0000256" key="4">
    <source>
        <dbReference type="ARBA" id="ARBA00023136"/>
    </source>
</evidence>
<keyword evidence="4 5" id="KW-0472">Membrane</keyword>
<dbReference type="Proteomes" id="UP001212152">
    <property type="component" value="Unassembled WGS sequence"/>
</dbReference>